<keyword evidence="1" id="KW-1185">Reference proteome</keyword>
<dbReference type="Proteomes" id="UP000035680">
    <property type="component" value="Unassembled WGS sequence"/>
</dbReference>
<organism evidence="1 2">
    <name type="scientific">Strongyloides venezuelensis</name>
    <name type="common">Threadworm</name>
    <dbReference type="NCBI Taxonomy" id="75913"/>
    <lineage>
        <taxon>Eukaryota</taxon>
        <taxon>Metazoa</taxon>
        <taxon>Ecdysozoa</taxon>
        <taxon>Nematoda</taxon>
        <taxon>Chromadorea</taxon>
        <taxon>Rhabditida</taxon>
        <taxon>Tylenchina</taxon>
        <taxon>Panagrolaimomorpha</taxon>
        <taxon>Strongyloidoidea</taxon>
        <taxon>Strongyloididae</taxon>
        <taxon>Strongyloides</taxon>
    </lineage>
</organism>
<proteinExistence type="predicted"/>
<accession>A0A0K0G0F0</accession>
<reference evidence="2" key="2">
    <citation type="submission" date="2015-08" db="UniProtKB">
        <authorList>
            <consortium name="WormBaseParasite"/>
        </authorList>
    </citation>
    <scope>IDENTIFICATION</scope>
</reference>
<dbReference type="STRING" id="75913.A0A0K0G0F0"/>
<reference evidence="1" key="1">
    <citation type="submission" date="2014-07" db="EMBL/GenBank/DDBJ databases">
        <authorList>
            <person name="Martin A.A"/>
            <person name="De Silva N."/>
        </authorList>
    </citation>
    <scope>NUCLEOTIDE SEQUENCE</scope>
</reference>
<protein>
    <submittedName>
        <fullName evidence="2">NusB domain-containing protein</fullName>
    </submittedName>
</protein>
<evidence type="ECO:0000313" key="1">
    <source>
        <dbReference type="Proteomes" id="UP000035680"/>
    </source>
</evidence>
<dbReference type="WBParaSite" id="SVE_1818500.1">
    <property type="protein sequence ID" value="SVE_1818500.1"/>
    <property type="gene ID" value="SVE_1818500"/>
</dbReference>
<sequence length="352" mass="41711">MSKVILKQLKDTLIKQYEAIEHLTVLSTIKASSQSSIVKSYFSKDYMSIVRTMLQYRYREKYKHGYDYIDGIGLLVLDKFLKEMDNSELFLDATTTLLKEVPLKKNTETQLSYLLFLNNLQVLCENKNITEDQKDEIMNSLWHRVNSENISPNLFLNTRIHSREDLETARKIAYDIIKDDDSTPFWNFQQRYAKDLQLVKNLQSPVMESKFLPSEDKAINSKEKFMELFKEQLSNEYKPYFKVHNISRDSKECLTAEKVVENLDWLSKIKEIYTERQKKLGDKEVLSILSLFKPDEIALIIYNEALRMLTIGQNMINYSTFENNVTRSIIQYVQKYFIKDILKHDDEVCFYY</sequence>
<evidence type="ECO:0000313" key="2">
    <source>
        <dbReference type="WBParaSite" id="SVE_1818500.1"/>
    </source>
</evidence>
<name>A0A0K0G0F0_STRVS</name>
<dbReference type="AlphaFoldDB" id="A0A0K0G0F0"/>